<evidence type="ECO:0000313" key="2">
    <source>
        <dbReference type="EMBL" id="TKR58302.1"/>
    </source>
</evidence>
<dbReference type="PANTHER" id="PTHR22989:SF10">
    <property type="entry name" value="METHYLTRANSFERASE FKBM DOMAIN-CONTAINING PROTEIN"/>
    <property type="match status" value="1"/>
</dbReference>
<keyword evidence="3" id="KW-1185">Reference proteome</keyword>
<dbReference type="PANTHER" id="PTHR22989">
    <property type="entry name" value="UNCHARACTERIZED DUF13 C.ELEGANS"/>
    <property type="match status" value="1"/>
</dbReference>
<organism evidence="2 3">
    <name type="scientific">Steinernema carpocapsae</name>
    <name type="common">Entomopathogenic nematode</name>
    <dbReference type="NCBI Taxonomy" id="34508"/>
    <lineage>
        <taxon>Eukaryota</taxon>
        <taxon>Metazoa</taxon>
        <taxon>Ecdysozoa</taxon>
        <taxon>Nematoda</taxon>
        <taxon>Chromadorea</taxon>
        <taxon>Rhabditida</taxon>
        <taxon>Tylenchina</taxon>
        <taxon>Panagrolaimomorpha</taxon>
        <taxon>Strongyloidoidea</taxon>
        <taxon>Steinernematidae</taxon>
        <taxon>Steinernema</taxon>
    </lineage>
</organism>
<keyword evidence="1" id="KW-0812">Transmembrane</keyword>
<gene>
    <name evidence="2" type="ORF">L596_029764</name>
</gene>
<evidence type="ECO:0000256" key="1">
    <source>
        <dbReference type="SAM" id="Phobius"/>
    </source>
</evidence>
<comment type="caution">
    <text evidence="2">The sequence shown here is derived from an EMBL/GenBank/DDBJ whole genome shotgun (WGS) entry which is preliminary data.</text>
</comment>
<dbReference type="OrthoDB" id="5775722at2759"/>
<evidence type="ECO:0000313" key="3">
    <source>
        <dbReference type="Proteomes" id="UP000298663"/>
    </source>
</evidence>
<feature type="transmembrane region" description="Helical" evidence="1">
    <location>
        <begin position="15"/>
        <end position="34"/>
    </location>
</feature>
<sequence length="324" mass="38081">MTAFSFRKWSLKRKLPATTAAFIVTTVLFILVILKYSSKRSSVNRCTEKEAEMRRTIGTELVDKFYDYNTCIYVRIFAASPNEFWSLLWPTMNDCLKDMKLSDASLEAFRNNDKIKYHILPNDGTKSDDCVIITAGIGHDIRAEIAIRKRLRDVQWKCKFHGADPITTKNEDLYKSIGTFYNFAVGNRTAKAWTSVKENVASETYTKRTFPHVEMVQFFKEYIKSPKIIDQYLLDVEYAEYGMTHYFLEGSPLDDEEIDICQMNIEFHEENKIVDRSLFFNFVRRALREHRWVFFKPDIDEHARLFMLNVQSPACAERYIVDKF</sequence>
<dbReference type="AlphaFoldDB" id="A0A4U5LQR6"/>
<keyword evidence="1" id="KW-0472">Membrane</keyword>
<name>A0A4U5LQR6_STECR</name>
<proteinExistence type="predicted"/>
<keyword evidence="1" id="KW-1133">Transmembrane helix</keyword>
<reference evidence="2 3" key="1">
    <citation type="journal article" date="2015" name="Genome Biol.">
        <title>Comparative genomics of Steinernema reveals deeply conserved gene regulatory networks.</title>
        <authorList>
            <person name="Dillman A.R."/>
            <person name="Macchietto M."/>
            <person name="Porter C.F."/>
            <person name="Rogers A."/>
            <person name="Williams B."/>
            <person name="Antoshechkin I."/>
            <person name="Lee M.M."/>
            <person name="Goodwin Z."/>
            <person name="Lu X."/>
            <person name="Lewis E.E."/>
            <person name="Goodrich-Blair H."/>
            <person name="Stock S.P."/>
            <person name="Adams B.J."/>
            <person name="Sternberg P.W."/>
            <person name="Mortazavi A."/>
        </authorList>
    </citation>
    <scope>NUCLEOTIDE SEQUENCE [LARGE SCALE GENOMIC DNA]</scope>
    <source>
        <strain evidence="2 3">ALL</strain>
    </source>
</reference>
<protein>
    <submittedName>
        <fullName evidence="2">Uncharacterized protein</fullName>
    </submittedName>
</protein>
<dbReference type="EMBL" id="AZBU02000013">
    <property type="protein sequence ID" value="TKR58302.1"/>
    <property type="molecule type" value="Genomic_DNA"/>
</dbReference>
<reference evidence="2 3" key="2">
    <citation type="journal article" date="2019" name="G3 (Bethesda)">
        <title>Hybrid Assembly of the Genome of the Entomopathogenic Nematode Steinernema carpocapsae Identifies the X-Chromosome.</title>
        <authorList>
            <person name="Serra L."/>
            <person name="Macchietto M."/>
            <person name="Macias-Munoz A."/>
            <person name="McGill C.J."/>
            <person name="Rodriguez I.M."/>
            <person name="Rodriguez B."/>
            <person name="Murad R."/>
            <person name="Mortazavi A."/>
        </authorList>
    </citation>
    <scope>NUCLEOTIDE SEQUENCE [LARGE SCALE GENOMIC DNA]</scope>
    <source>
        <strain evidence="2 3">ALL</strain>
    </source>
</reference>
<accession>A0A4U5LQR6</accession>
<dbReference type="Proteomes" id="UP000298663">
    <property type="component" value="Unassembled WGS sequence"/>
</dbReference>
<dbReference type="STRING" id="34508.A0A4U5LQR6"/>